<dbReference type="InterPro" id="IPR016763">
    <property type="entry name" value="VAP"/>
</dbReference>
<evidence type="ECO:0000256" key="5">
    <source>
        <dbReference type="ARBA" id="ARBA00023136"/>
    </source>
</evidence>
<dbReference type="PROSITE" id="PS50202">
    <property type="entry name" value="MSP"/>
    <property type="match status" value="1"/>
</dbReference>
<dbReference type="GO" id="GO:0061817">
    <property type="term" value="P:endoplasmic reticulum-plasma membrane tethering"/>
    <property type="evidence" value="ECO:0007669"/>
    <property type="project" value="TreeGrafter"/>
</dbReference>
<keyword evidence="3 7" id="KW-0812">Transmembrane</keyword>
<evidence type="ECO:0000256" key="4">
    <source>
        <dbReference type="ARBA" id="ARBA00022989"/>
    </source>
</evidence>
<evidence type="ECO:0000256" key="2">
    <source>
        <dbReference type="ARBA" id="ARBA00008932"/>
    </source>
</evidence>
<reference evidence="9 10" key="1">
    <citation type="journal article" date="2007" name="Nature">
        <title>Evolution of genes and genomes on the Drosophila phylogeny.</title>
        <authorList>
            <consortium name="Drosophila 12 Genomes Consortium"/>
            <person name="Clark A.G."/>
            <person name="Eisen M.B."/>
            <person name="Smith D.R."/>
            <person name="Bergman C.M."/>
            <person name="Oliver B."/>
            <person name="Markow T.A."/>
            <person name="Kaufman T.C."/>
            <person name="Kellis M."/>
            <person name="Gelbart W."/>
            <person name="Iyer V.N."/>
            <person name="Pollard D.A."/>
            <person name="Sackton T.B."/>
            <person name="Larracuente A.M."/>
            <person name="Singh N.D."/>
            <person name="Abad J.P."/>
            <person name="Abt D.N."/>
            <person name="Adryan B."/>
            <person name="Aguade M."/>
            <person name="Akashi H."/>
            <person name="Anderson W.W."/>
            <person name="Aquadro C.F."/>
            <person name="Ardell D.H."/>
            <person name="Arguello R."/>
            <person name="Artieri C.G."/>
            <person name="Barbash D.A."/>
            <person name="Barker D."/>
            <person name="Barsanti P."/>
            <person name="Batterham P."/>
            <person name="Batzoglou S."/>
            <person name="Begun D."/>
            <person name="Bhutkar A."/>
            <person name="Blanco E."/>
            <person name="Bosak S.A."/>
            <person name="Bradley R.K."/>
            <person name="Brand A.D."/>
            <person name="Brent M.R."/>
            <person name="Brooks A.N."/>
            <person name="Brown R.H."/>
            <person name="Butlin R.K."/>
            <person name="Caggese C."/>
            <person name="Calvi B.R."/>
            <person name="Bernardo de Carvalho A."/>
            <person name="Caspi A."/>
            <person name="Castrezana S."/>
            <person name="Celniker S.E."/>
            <person name="Chang J.L."/>
            <person name="Chapple C."/>
            <person name="Chatterji S."/>
            <person name="Chinwalla A."/>
            <person name="Civetta A."/>
            <person name="Clifton S.W."/>
            <person name="Comeron J.M."/>
            <person name="Costello J.C."/>
            <person name="Coyne J.A."/>
            <person name="Daub J."/>
            <person name="David R.G."/>
            <person name="Delcher A.L."/>
            <person name="Delehaunty K."/>
            <person name="Do C.B."/>
            <person name="Ebling H."/>
            <person name="Edwards K."/>
            <person name="Eickbush T."/>
            <person name="Evans J.D."/>
            <person name="Filipski A."/>
            <person name="Findeiss S."/>
            <person name="Freyhult E."/>
            <person name="Fulton L."/>
            <person name="Fulton R."/>
            <person name="Garcia A.C."/>
            <person name="Gardiner A."/>
            <person name="Garfield D.A."/>
            <person name="Garvin B.E."/>
            <person name="Gibson G."/>
            <person name="Gilbert D."/>
            <person name="Gnerre S."/>
            <person name="Godfrey J."/>
            <person name="Good R."/>
            <person name="Gotea V."/>
            <person name="Gravely B."/>
            <person name="Greenberg A.J."/>
            <person name="Griffiths-Jones S."/>
            <person name="Gross S."/>
            <person name="Guigo R."/>
            <person name="Gustafson E.A."/>
            <person name="Haerty W."/>
            <person name="Hahn M.W."/>
            <person name="Halligan D.L."/>
            <person name="Halpern A.L."/>
            <person name="Halter G.M."/>
            <person name="Han M.V."/>
            <person name="Heger A."/>
            <person name="Hillier L."/>
            <person name="Hinrichs A.S."/>
            <person name="Holmes I."/>
            <person name="Hoskins R.A."/>
            <person name="Hubisz M.J."/>
            <person name="Hultmark D."/>
            <person name="Huntley M.A."/>
            <person name="Jaffe D.B."/>
            <person name="Jagadeeshan S."/>
            <person name="Jeck W.R."/>
            <person name="Johnson J."/>
            <person name="Jones C.D."/>
            <person name="Jordan W.C."/>
            <person name="Karpen G.H."/>
            <person name="Kataoka E."/>
            <person name="Keightley P.D."/>
            <person name="Kheradpour P."/>
            <person name="Kirkness E.F."/>
            <person name="Koerich L.B."/>
            <person name="Kristiansen K."/>
            <person name="Kudrna D."/>
            <person name="Kulathinal R.J."/>
            <person name="Kumar S."/>
            <person name="Kwok R."/>
            <person name="Lander E."/>
            <person name="Langley C.H."/>
            <person name="Lapoint R."/>
            <person name="Lazzaro B.P."/>
            <person name="Lee S.J."/>
            <person name="Levesque L."/>
            <person name="Li R."/>
            <person name="Lin C.F."/>
            <person name="Lin M.F."/>
            <person name="Lindblad-Toh K."/>
            <person name="Llopart A."/>
            <person name="Long M."/>
            <person name="Low L."/>
            <person name="Lozovsky E."/>
            <person name="Lu J."/>
            <person name="Luo M."/>
            <person name="Machado C.A."/>
            <person name="Makalowski W."/>
            <person name="Marzo M."/>
            <person name="Matsuda M."/>
            <person name="Matzkin L."/>
            <person name="McAllister B."/>
            <person name="McBride C.S."/>
            <person name="McKernan B."/>
            <person name="McKernan K."/>
            <person name="Mendez-Lago M."/>
            <person name="Minx P."/>
            <person name="Mollenhauer M.U."/>
            <person name="Montooth K."/>
            <person name="Mount S.M."/>
            <person name="Mu X."/>
            <person name="Myers E."/>
            <person name="Negre B."/>
            <person name="Newfeld S."/>
            <person name="Nielsen R."/>
            <person name="Noor M.A."/>
            <person name="O'Grady P."/>
            <person name="Pachter L."/>
            <person name="Papaceit M."/>
            <person name="Parisi M.J."/>
            <person name="Parisi M."/>
            <person name="Parts L."/>
            <person name="Pedersen J.S."/>
            <person name="Pesole G."/>
            <person name="Phillippy A.M."/>
            <person name="Ponting C.P."/>
            <person name="Pop M."/>
            <person name="Porcelli D."/>
            <person name="Powell J.R."/>
            <person name="Prohaska S."/>
            <person name="Pruitt K."/>
            <person name="Puig M."/>
            <person name="Quesneville H."/>
            <person name="Ram K.R."/>
            <person name="Rand D."/>
            <person name="Rasmussen M.D."/>
            <person name="Reed L.K."/>
            <person name="Reenan R."/>
            <person name="Reily A."/>
            <person name="Remington K.A."/>
            <person name="Rieger T.T."/>
            <person name="Ritchie M.G."/>
            <person name="Robin C."/>
            <person name="Rogers Y.H."/>
            <person name="Rohde C."/>
            <person name="Rozas J."/>
            <person name="Rubenfield M.J."/>
            <person name="Ruiz A."/>
            <person name="Russo S."/>
            <person name="Salzberg S.L."/>
            <person name="Sanchez-Gracia A."/>
            <person name="Saranga D.J."/>
            <person name="Sato H."/>
            <person name="Schaeffer S.W."/>
            <person name="Schatz M.C."/>
            <person name="Schlenke T."/>
            <person name="Schwartz R."/>
            <person name="Segarra C."/>
            <person name="Singh R.S."/>
            <person name="Sirot L."/>
            <person name="Sirota M."/>
            <person name="Sisneros N.B."/>
            <person name="Smith C.D."/>
            <person name="Smith T.F."/>
            <person name="Spieth J."/>
            <person name="Stage D.E."/>
            <person name="Stark A."/>
            <person name="Stephan W."/>
            <person name="Strausberg R.L."/>
            <person name="Strempel S."/>
            <person name="Sturgill D."/>
            <person name="Sutton G."/>
            <person name="Sutton G.G."/>
            <person name="Tao W."/>
            <person name="Teichmann S."/>
            <person name="Tobari Y.N."/>
            <person name="Tomimura Y."/>
            <person name="Tsolas J.M."/>
            <person name="Valente V.L."/>
            <person name="Venter E."/>
            <person name="Venter J.C."/>
            <person name="Vicario S."/>
            <person name="Vieira F.G."/>
            <person name="Vilella A.J."/>
            <person name="Villasante A."/>
            <person name="Walenz B."/>
            <person name="Wang J."/>
            <person name="Wasserman M."/>
            <person name="Watts T."/>
            <person name="Wilson D."/>
            <person name="Wilson R.K."/>
            <person name="Wing R.A."/>
            <person name="Wolfner M.F."/>
            <person name="Wong A."/>
            <person name="Wong G.K."/>
            <person name="Wu C.I."/>
            <person name="Wu G."/>
            <person name="Yamamoto D."/>
            <person name="Yang H.P."/>
            <person name="Yang S.P."/>
            <person name="Yorke J.A."/>
            <person name="Yoshida K."/>
            <person name="Zdobnov E."/>
            <person name="Zhang P."/>
            <person name="Zhang Y."/>
            <person name="Zimin A.V."/>
            <person name="Baldwin J."/>
            <person name="Abdouelleil A."/>
            <person name="Abdulkadir J."/>
            <person name="Abebe A."/>
            <person name="Abera B."/>
            <person name="Abreu J."/>
            <person name="Acer S.C."/>
            <person name="Aftuck L."/>
            <person name="Alexander A."/>
            <person name="An P."/>
            <person name="Anderson E."/>
            <person name="Anderson S."/>
            <person name="Arachi H."/>
            <person name="Azer M."/>
            <person name="Bachantsang P."/>
            <person name="Barry A."/>
            <person name="Bayul T."/>
            <person name="Berlin A."/>
            <person name="Bessette D."/>
            <person name="Bloom T."/>
            <person name="Blye J."/>
            <person name="Boguslavskiy L."/>
            <person name="Bonnet C."/>
            <person name="Boukhgalter B."/>
            <person name="Bourzgui I."/>
            <person name="Brown A."/>
            <person name="Cahill P."/>
            <person name="Channer S."/>
            <person name="Cheshatsang Y."/>
            <person name="Chuda L."/>
            <person name="Citroen M."/>
            <person name="Collymore A."/>
            <person name="Cooke P."/>
            <person name="Costello M."/>
            <person name="D'Aco K."/>
            <person name="Daza R."/>
            <person name="De Haan G."/>
            <person name="DeGray S."/>
            <person name="DeMaso C."/>
            <person name="Dhargay N."/>
            <person name="Dooley K."/>
            <person name="Dooley E."/>
            <person name="Doricent M."/>
            <person name="Dorje P."/>
            <person name="Dorjee K."/>
            <person name="Dupes A."/>
            <person name="Elong R."/>
            <person name="Falk J."/>
            <person name="Farina A."/>
            <person name="Faro S."/>
            <person name="Ferguson D."/>
            <person name="Fisher S."/>
            <person name="Foley C.D."/>
            <person name="Franke A."/>
            <person name="Friedrich D."/>
            <person name="Gadbois L."/>
            <person name="Gearin G."/>
            <person name="Gearin C.R."/>
            <person name="Giannoukos G."/>
            <person name="Goode T."/>
            <person name="Graham J."/>
            <person name="Grandbois E."/>
            <person name="Grewal S."/>
            <person name="Gyaltsen K."/>
            <person name="Hafez N."/>
            <person name="Hagos B."/>
            <person name="Hall J."/>
            <person name="Henson C."/>
            <person name="Hollinger A."/>
            <person name="Honan T."/>
            <person name="Huard M.D."/>
            <person name="Hughes L."/>
            <person name="Hurhula B."/>
            <person name="Husby M.E."/>
            <person name="Kamat A."/>
            <person name="Kanga B."/>
            <person name="Kashin S."/>
            <person name="Khazanovich D."/>
            <person name="Kisner P."/>
            <person name="Lance K."/>
            <person name="Lara M."/>
            <person name="Lee W."/>
            <person name="Lennon N."/>
            <person name="Letendre F."/>
            <person name="LeVine R."/>
            <person name="Lipovsky A."/>
            <person name="Liu X."/>
            <person name="Liu J."/>
            <person name="Liu S."/>
            <person name="Lokyitsang T."/>
            <person name="Lokyitsang Y."/>
            <person name="Lubonja R."/>
            <person name="Lui A."/>
            <person name="MacDonald P."/>
            <person name="Magnisalis V."/>
            <person name="Maru K."/>
            <person name="Matthews C."/>
            <person name="McCusker W."/>
            <person name="McDonough S."/>
            <person name="Mehta T."/>
            <person name="Meldrim J."/>
            <person name="Meneus L."/>
            <person name="Mihai O."/>
            <person name="Mihalev A."/>
            <person name="Mihova T."/>
            <person name="Mittelman R."/>
            <person name="Mlenga V."/>
            <person name="Montmayeur A."/>
            <person name="Mulrain L."/>
            <person name="Navidi A."/>
            <person name="Naylor J."/>
            <person name="Negash T."/>
            <person name="Nguyen T."/>
            <person name="Nguyen N."/>
            <person name="Nicol R."/>
            <person name="Norbu C."/>
            <person name="Norbu N."/>
            <person name="Novod N."/>
            <person name="O'Neill B."/>
            <person name="Osman S."/>
            <person name="Markiewicz E."/>
            <person name="Oyono O.L."/>
            <person name="Patti C."/>
            <person name="Phunkhang P."/>
            <person name="Pierre F."/>
            <person name="Priest M."/>
            <person name="Raghuraman S."/>
            <person name="Rege F."/>
            <person name="Reyes R."/>
            <person name="Rise C."/>
            <person name="Rogov P."/>
            <person name="Ross K."/>
            <person name="Ryan E."/>
            <person name="Settipalli S."/>
            <person name="Shea T."/>
            <person name="Sherpa N."/>
            <person name="Shi L."/>
            <person name="Shih D."/>
            <person name="Sparrow T."/>
            <person name="Spaulding J."/>
            <person name="Stalker J."/>
            <person name="Stange-Thomann N."/>
            <person name="Stavropoulos S."/>
            <person name="Stone C."/>
            <person name="Strader C."/>
            <person name="Tesfaye S."/>
            <person name="Thomson T."/>
            <person name="Thoulutsang Y."/>
            <person name="Thoulutsang D."/>
            <person name="Topham K."/>
            <person name="Topping I."/>
            <person name="Tsamla T."/>
            <person name="Vassiliev H."/>
            <person name="Vo A."/>
            <person name="Wangchuk T."/>
            <person name="Wangdi T."/>
            <person name="Weiand M."/>
            <person name="Wilkinson J."/>
            <person name="Wilson A."/>
            <person name="Yadav S."/>
            <person name="Young G."/>
            <person name="Yu Q."/>
            <person name="Zembek L."/>
            <person name="Zhong D."/>
            <person name="Zimmer A."/>
            <person name="Zwirko Z."/>
            <person name="Jaffe D.B."/>
            <person name="Alvarez P."/>
            <person name="Brockman W."/>
            <person name="Butler J."/>
            <person name="Chin C."/>
            <person name="Gnerre S."/>
            <person name="Grabherr M."/>
            <person name="Kleber M."/>
            <person name="Mauceli E."/>
            <person name="MacCallum I."/>
        </authorList>
    </citation>
    <scope>NUCLEOTIDE SEQUENCE [LARGE SCALE GENOMIC DNA]</scope>
    <source>
        <strain evidence="10">Tucson 15287-2541.00</strain>
    </source>
</reference>
<sequence length="241" mass="27733">MANPILILDPADEIVIEGPFGRVASKIINMHNPNSEERVAFKWKTTTPSIFFVRPSVGVIKPLEYIKVDILVHPLYRSGPINLEVHKFMVQAAVADDNFLKLKDFWRNENKLKIWNAKIKVKLLNPDPDFDKIHDVASTDTKAIDKSQDNDFFDQNVRDTTLETNEDADDTVDKLMQQVTELQQEREQMLQQIEINKKQRSSVEALKVKQQQRGGCYYFFMESFIVLLAAILGGYVAKTYL</sequence>
<keyword evidence="5 7" id="KW-0472">Membrane</keyword>
<dbReference type="SUPFAM" id="SSF49354">
    <property type="entry name" value="PapD-like"/>
    <property type="match status" value="1"/>
</dbReference>
<evidence type="ECO:0000313" key="9">
    <source>
        <dbReference type="EMBL" id="EDV96849.1"/>
    </source>
</evidence>
<dbReference type="GO" id="GO:0005886">
    <property type="term" value="C:plasma membrane"/>
    <property type="evidence" value="ECO:0007669"/>
    <property type="project" value="TreeGrafter"/>
</dbReference>
<organism evidence="10">
    <name type="scientific">Drosophila grimshawi</name>
    <name type="common">Hawaiian fruit fly</name>
    <name type="synonym">Idiomyia grimshawi</name>
    <dbReference type="NCBI Taxonomy" id="7222"/>
    <lineage>
        <taxon>Eukaryota</taxon>
        <taxon>Metazoa</taxon>
        <taxon>Ecdysozoa</taxon>
        <taxon>Arthropoda</taxon>
        <taxon>Hexapoda</taxon>
        <taxon>Insecta</taxon>
        <taxon>Pterygota</taxon>
        <taxon>Neoptera</taxon>
        <taxon>Endopterygota</taxon>
        <taxon>Diptera</taxon>
        <taxon>Brachycera</taxon>
        <taxon>Muscomorpha</taxon>
        <taxon>Ephydroidea</taxon>
        <taxon>Drosophilidae</taxon>
        <taxon>Drosophila</taxon>
        <taxon>Hawaiian Drosophila</taxon>
    </lineage>
</organism>
<feature type="domain" description="MSP" evidence="8">
    <location>
        <begin position="5"/>
        <end position="124"/>
    </location>
</feature>
<protein>
    <submittedName>
        <fullName evidence="9">GH14992</fullName>
    </submittedName>
</protein>
<evidence type="ECO:0000256" key="6">
    <source>
        <dbReference type="SAM" id="Coils"/>
    </source>
</evidence>
<dbReference type="GO" id="GO:0090158">
    <property type="term" value="P:endoplasmic reticulum membrane organization"/>
    <property type="evidence" value="ECO:0007669"/>
    <property type="project" value="TreeGrafter"/>
</dbReference>
<dbReference type="KEGG" id="dgr:6556408"/>
<dbReference type="GO" id="GO:0033149">
    <property type="term" value="F:FFAT motif binding"/>
    <property type="evidence" value="ECO:0007669"/>
    <property type="project" value="TreeGrafter"/>
</dbReference>
<dbReference type="OrthoDB" id="264603at2759"/>
<keyword evidence="10" id="KW-1185">Reference proteome</keyword>
<accession>B4J0L3</accession>
<name>B4J0L3_DROGR</name>
<dbReference type="EMBL" id="CH916366">
    <property type="protein sequence ID" value="EDV96849.1"/>
    <property type="molecule type" value="Genomic_DNA"/>
</dbReference>
<comment type="subcellular location">
    <subcellularLocation>
        <location evidence="1">Membrane</location>
        <topology evidence="1">Single-pass type IV membrane protein</topology>
    </subcellularLocation>
</comment>
<gene>
    <name evidence="9" type="primary">Dgri\GH14992</name>
    <name evidence="9" type="ORF">Dgri_GH14992</name>
</gene>
<dbReference type="Proteomes" id="UP000001070">
    <property type="component" value="Unassembled WGS sequence"/>
</dbReference>
<proteinExistence type="inferred from homology"/>
<dbReference type="Pfam" id="PF00635">
    <property type="entry name" value="Motile_Sperm"/>
    <property type="match status" value="1"/>
</dbReference>
<dbReference type="HOGENOM" id="CLU_032848_2_0_1"/>
<dbReference type="PhylomeDB" id="B4J0L3"/>
<dbReference type="PANTHER" id="PTHR10809:SF6">
    <property type="entry name" value="AT11025P-RELATED"/>
    <property type="match status" value="1"/>
</dbReference>
<dbReference type="Gene3D" id="2.60.40.10">
    <property type="entry name" value="Immunoglobulins"/>
    <property type="match status" value="1"/>
</dbReference>
<keyword evidence="6" id="KW-0175">Coiled coil</keyword>
<dbReference type="InParanoid" id="B4J0L3"/>
<dbReference type="STRING" id="7222.B4J0L3"/>
<dbReference type="eggNOG" id="KOG0439">
    <property type="taxonomic scope" value="Eukaryota"/>
</dbReference>
<evidence type="ECO:0000256" key="1">
    <source>
        <dbReference type="ARBA" id="ARBA00004211"/>
    </source>
</evidence>
<dbReference type="AlphaFoldDB" id="B4J0L3"/>
<dbReference type="FunCoup" id="B4J0L3">
    <property type="interactions" value="45"/>
</dbReference>
<dbReference type="InterPro" id="IPR000535">
    <property type="entry name" value="MSP_dom"/>
</dbReference>
<dbReference type="GO" id="GO:0005789">
    <property type="term" value="C:endoplasmic reticulum membrane"/>
    <property type="evidence" value="ECO:0007669"/>
    <property type="project" value="InterPro"/>
</dbReference>
<evidence type="ECO:0000256" key="7">
    <source>
        <dbReference type="SAM" id="Phobius"/>
    </source>
</evidence>
<evidence type="ECO:0000256" key="3">
    <source>
        <dbReference type="ARBA" id="ARBA00022692"/>
    </source>
</evidence>
<evidence type="ECO:0000259" key="8">
    <source>
        <dbReference type="PROSITE" id="PS50202"/>
    </source>
</evidence>
<dbReference type="OMA" id="WKNRDQS"/>
<evidence type="ECO:0000313" key="10">
    <source>
        <dbReference type="Proteomes" id="UP000001070"/>
    </source>
</evidence>
<keyword evidence="4 7" id="KW-1133">Transmembrane helix</keyword>
<dbReference type="PANTHER" id="PTHR10809">
    <property type="entry name" value="VESICLE-ASSOCIATED MEMBRANE PROTEIN-ASSOCIATED PROTEIN"/>
    <property type="match status" value="1"/>
</dbReference>
<feature type="coiled-coil region" evidence="6">
    <location>
        <begin position="165"/>
        <end position="199"/>
    </location>
</feature>
<feature type="transmembrane region" description="Helical" evidence="7">
    <location>
        <begin position="217"/>
        <end position="237"/>
    </location>
</feature>
<dbReference type="InterPro" id="IPR008962">
    <property type="entry name" value="PapD-like_sf"/>
</dbReference>
<dbReference type="InterPro" id="IPR013783">
    <property type="entry name" value="Ig-like_fold"/>
</dbReference>
<comment type="similarity">
    <text evidence="2">Belongs to the VAMP-associated protein (VAP) (TC 9.B.17) family.</text>
</comment>